<dbReference type="EMBL" id="JH992966">
    <property type="protein sequence ID" value="EKX54779.1"/>
    <property type="molecule type" value="Genomic_DNA"/>
</dbReference>
<reference evidence="1" key="1">
    <citation type="journal article" date="2012" name="Nature">
        <title>Algal genomes reveal evolutionary mosaicism and the fate of nucleomorphs.</title>
        <authorList>
            <consortium name="DOE Joint Genome Institute"/>
            <person name="Curtis B.A."/>
            <person name="Tanifuji G."/>
            <person name="Burki F."/>
            <person name="Gruber A."/>
            <person name="Irimia M."/>
            <person name="Maruyama S."/>
            <person name="Arias M.C."/>
            <person name="Ball S.G."/>
            <person name="Gile G.H."/>
            <person name="Hirakawa Y."/>
            <person name="Hopkins J.F."/>
            <person name="Kuo A."/>
            <person name="Rensing S.A."/>
            <person name="Schmutz J."/>
            <person name="Symeonidi A."/>
            <person name="Elias M."/>
            <person name="Eveleigh R.J."/>
            <person name="Herman E.K."/>
            <person name="Klute M.J."/>
            <person name="Nakayama T."/>
            <person name="Obornik M."/>
            <person name="Reyes-Prieto A."/>
            <person name="Armbrust E.V."/>
            <person name="Aves S.J."/>
            <person name="Beiko R.G."/>
            <person name="Coutinho P."/>
            <person name="Dacks J.B."/>
            <person name="Durnford D.G."/>
            <person name="Fast N.M."/>
            <person name="Green B.R."/>
            <person name="Grisdale C.J."/>
            <person name="Hempel F."/>
            <person name="Henrissat B."/>
            <person name="Hoppner M.P."/>
            <person name="Ishida K."/>
            <person name="Kim E."/>
            <person name="Koreny L."/>
            <person name="Kroth P.G."/>
            <person name="Liu Y."/>
            <person name="Malik S.B."/>
            <person name="Maier U.G."/>
            <person name="McRose D."/>
            <person name="Mock T."/>
            <person name="Neilson J.A."/>
            <person name="Onodera N.T."/>
            <person name="Poole A.M."/>
            <person name="Pritham E.J."/>
            <person name="Richards T.A."/>
            <person name="Rocap G."/>
            <person name="Roy S.W."/>
            <person name="Sarai C."/>
            <person name="Schaack S."/>
            <person name="Shirato S."/>
            <person name="Slamovits C.H."/>
            <person name="Spencer D.F."/>
            <person name="Suzuki S."/>
            <person name="Worden A.Z."/>
            <person name="Zauner S."/>
            <person name="Barry K."/>
            <person name="Bell C."/>
            <person name="Bharti A.K."/>
            <person name="Crow J.A."/>
            <person name="Grimwood J."/>
            <person name="Kramer R."/>
            <person name="Lindquist E."/>
            <person name="Lucas S."/>
            <person name="Salamov A."/>
            <person name="McFadden G.I."/>
            <person name="Lane C.E."/>
            <person name="Keeling P.J."/>
            <person name="Gray M.W."/>
            <person name="Grigoriev I.V."/>
            <person name="Archibald J.M."/>
        </authorList>
    </citation>
    <scope>NUCLEOTIDE SEQUENCE</scope>
    <source>
        <strain evidence="1">CCMP2712</strain>
    </source>
</reference>
<feature type="non-terminal residue" evidence="1">
    <location>
        <position position="1"/>
    </location>
</feature>
<gene>
    <name evidence="1" type="ORF">GUITHDRAFT_149858</name>
</gene>
<dbReference type="KEGG" id="gtt:GUITHDRAFT_149858"/>
<dbReference type="PaxDb" id="55529-EKX54779"/>
<evidence type="ECO:0000313" key="1">
    <source>
        <dbReference type="EMBL" id="EKX54779.1"/>
    </source>
</evidence>
<organism evidence="1">
    <name type="scientific">Guillardia theta (strain CCMP2712)</name>
    <name type="common">Cryptophyte</name>
    <dbReference type="NCBI Taxonomy" id="905079"/>
    <lineage>
        <taxon>Eukaryota</taxon>
        <taxon>Cryptophyceae</taxon>
        <taxon>Pyrenomonadales</taxon>
        <taxon>Geminigeraceae</taxon>
        <taxon>Guillardia</taxon>
    </lineage>
</organism>
<dbReference type="HOGENOM" id="CLU_1550458_0_0_1"/>
<protein>
    <submittedName>
        <fullName evidence="1">Uncharacterized protein</fullName>
    </submittedName>
</protein>
<dbReference type="RefSeq" id="XP_005841759.1">
    <property type="nucleotide sequence ID" value="XM_005841702.1"/>
</dbReference>
<dbReference type="GeneID" id="17311814"/>
<proteinExistence type="predicted"/>
<accession>L1K2H4</accession>
<name>L1K2H4_GUITC</name>
<sequence length="173" mass="18162">LLCQIEVTAPTVKIGNNYGGRITAQGGYAFYRLLADGLQNRVIIVTKLSVASVAAFTPPLAIYVQRSEPSTSARTLTTCSVQKNIDCVQPTLSPNCTCNGTFTGNWTAAAASSCAWPCDSPFSSDQGSLGQASYQGRTSVEAILVPGSVYYVAVACVPGVTLPVTFSVSFQTF</sequence>
<dbReference type="AlphaFoldDB" id="L1K2H4"/>